<dbReference type="PROSITE" id="PS50835">
    <property type="entry name" value="IG_LIKE"/>
    <property type="match status" value="1"/>
</dbReference>
<dbReference type="AlphaFoldDB" id="A0A0R3T5Q1"/>
<evidence type="ECO:0000256" key="1">
    <source>
        <dbReference type="ARBA" id="ARBA00022737"/>
    </source>
</evidence>
<keyword evidence="1" id="KW-0677">Repeat</keyword>
<dbReference type="InterPro" id="IPR036383">
    <property type="entry name" value="TSP1_rpt_sf"/>
</dbReference>
<dbReference type="STRING" id="102285.A0A0R3T5Q1"/>
<evidence type="ECO:0000259" key="4">
    <source>
        <dbReference type="PROSITE" id="PS50835"/>
    </source>
</evidence>
<dbReference type="SUPFAM" id="SSF48726">
    <property type="entry name" value="Immunoglobulin"/>
    <property type="match status" value="1"/>
</dbReference>
<keyword evidence="3" id="KW-0812">Transmembrane</keyword>
<keyword evidence="3" id="KW-1133">Transmembrane helix</keyword>
<dbReference type="SMART" id="SM00209">
    <property type="entry name" value="TSP1"/>
    <property type="match status" value="2"/>
</dbReference>
<dbReference type="OrthoDB" id="446173at2759"/>
<evidence type="ECO:0000313" key="5">
    <source>
        <dbReference type="EMBL" id="VDN98247.1"/>
    </source>
</evidence>
<keyword evidence="2" id="KW-1015">Disulfide bond</keyword>
<name>A0A0R3T5Q1_RODNA</name>
<feature type="transmembrane region" description="Helical" evidence="3">
    <location>
        <begin position="37"/>
        <end position="61"/>
    </location>
</feature>
<dbReference type="InterPro" id="IPR052065">
    <property type="entry name" value="Compl_asym_regulator"/>
</dbReference>
<dbReference type="Pfam" id="PF00090">
    <property type="entry name" value="TSP_1"/>
    <property type="match status" value="2"/>
</dbReference>
<dbReference type="InterPro" id="IPR036179">
    <property type="entry name" value="Ig-like_dom_sf"/>
</dbReference>
<feature type="transmembrane region" description="Helical" evidence="3">
    <location>
        <begin position="463"/>
        <end position="486"/>
    </location>
</feature>
<dbReference type="Gene3D" id="2.20.100.10">
    <property type="entry name" value="Thrombospondin type-1 (TSP1) repeat"/>
    <property type="match status" value="1"/>
</dbReference>
<dbReference type="Proteomes" id="UP000278807">
    <property type="component" value="Unassembled WGS sequence"/>
</dbReference>
<evidence type="ECO:0000256" key="2">
    <source>
        <dbReference type="ARBA" id="ARBA00023157"/>
    </source>
</evidence>
<organism evidence="7">
    <name type="scientific">Rodentolepis nana</name>
    <name type="common">Dwarf tapeworm</name>
    <name type="synonym">Hymenolepis nana</name>
    <dbReference type="NCBI Taxonomy" id="102285"/>
    <lineage>
        <taxon>Eukaryota</taxon>
        <taxon>Metazoa</taxon>
        <taxon>Spiralia</taxon>
        <taxon>Lophotrochozoa</taxon>
        <taxon>Platyhelminthes</taxon>
        <taxon>Cestoda</taxon>
        <taxon>Eucestoda</taxon>
        <taxon>Cyclophyllidea</taxon>
        <taxon>Hymenolepididae</taxon>
        <taxon>Rodentolepis</taxon>
    </lineage>
</organism>
<dbReference type="PANTHER" id="PTHR22906:SF54">
    <property type="entry name" value="IG-LIKE DOMAIN-CONTAINING PROTEIN"/>
    <property type="match status" value="1"/>
</dbReference>
<evidence type="ECO:0000313" key="6">
    <source>
        <dbReference type="Proteomes" id="UP000278807"/>
    </source>
</evidence>
<dbReference type="SUPFAM" id="SSF82895">
    <property type="entry name" value="TSP-1 type 1 repeat"/>
    <property type="match status" value="1"/>
</dbReference>
<dbReference type="InterPro" id="IPR000884">
    <property type="entry name" value="TSP1_rpt"/>
</dbReference>
<keyword evidence="6" id="KW-1185">Reference proteome</keyword>
<dbReference type="InterPro" id="IPR007110">
    <property type="entry name" value="Ig-like_dom"/>
</dbReference>
<evidence type="ECO:0000313" key="7">
    <source>
        <dbReference type="WBParaSite" id="HNAJ_0000238901-mRNA-1"/>
    </source>
</evidence>
<sequence>MLLHNGNLNLMPKHLTYDSPIILNRYSSPRSNNAMRLILFCIIFLNILSHIYSASFLWSTWSAWPLTCSKTCGEGERCRIRKCQDVVDSSSCNGAGYECTKCMCPHIPGWSEWGVWGECILSESAAGTKARTRLCNNPPPQPIPNSPICSGSNQEVTHCNYGCPDIPNLNESDIRFQIKQLIVNDHLTTRVMRKDPNNYANAVLIRPVGDNAVLSCLTNSYSLAEQLLEFKIADILDTRLPKKRLEIFWQLGGRVIASEDPNMIIRDARLVAPEKELEAEENRLLSQLQRTNPVMKGTELLLNNLKHEDTGFYSCHVRLGKYEWMTVFYSLIVLGKVVSAPAKMPFYLHSNIGARNPFNRGNVHWYDAAKIQWTLNGEVIFTDLVVRPRARVRQIPLLSNDLQGHWECHLIVPVPNTPTSLGSKNFTPSGRFLINAFFLRVTKGPQSLWEIGSATRGIKILRYIAITTLALIFLLLILFILTIWAARRWIKRTPDKKRLEGAVERVIEDRTNIFIKAGEEVDKRRRLLVPYVKQENREIEITRQTAEQITVEEAKAQVVRCEKKFKKLAS</sequence>
<accession>A0A0R3T5Q1</accession>
<protein>
    <submittedName>
        <fullName evidence="7">Ig-like domain-containing protein</fullName>
    </submittedName>
</protein>
<reference evidence="5 6" key="2">
    <citation type="submission" date="2018-11" db="EMBL/GenBank/DDBJ databases">
        <authorList>
            <consortium name="Pathogen Informatics"/>
        </authorList>
    </citation>
    <scope>NUCLEOTIDE SEQUENCE [LARGE SCALE GENOMIC DNA]</scope>
</reference>
<feature type="domain" description="Ig-like" evidence="4">
    <location>
        <begin position="209"/>
        <end position="317"/>
    </location>
</feature>
<keyword evidence="3" id="KW-0472">Membrane</keyword>
<dbReference type="PROSITE" id="PS50092">
    <property type="entry name" value="TSP1"/>
    <property type="match status" value="2"/>
</dbReference>
<dbReference type="PANTHER" id="PTHR22906">
    <property type="entry name" value="PROPERDIN"/>
    <property type="match status" value="1"/>
</dbReference>
<evidence type="ECO:0000256" key="3">
    <source>
        <dbReference type="SAM" id="Phobius"/>
    </source>
</evidence>
<proteinExistence type="predicted"/>
<dbReference type="WBParaSite" id="HNAJ_0000238901-mRNA-1">
    <property type="protein sequence ID" value="HNAJ_0000238901-mRNA-1"/>
    <property type="gene ID" value="HNAJ_0000238901"/>
</dbReference>
<reference evidence="7" key="1">
    <citation type="submission" date="2017-02" db="UniProtKB">
        <authorList>
            <consortium name="WormBaseParasite"/>
        </authorList>
    </citation>
    <scope>IDENTIFICATION</scope>
</reference>
<gene>
    <name evidence="5" type="ORF">HNAJ_LOCUS2388</name>
</gene>
<dbReference type="EMBL" id="UZAE01001155">
    <property type="protein sequence ID" value="VDN98247.1"/>
    <property type="molecule type" value="Genomic_DNA"/>
</dbReference>